<evidence type="ECO:0000313" key="5">
    <source>
        <dbReference type="Proteomes" id="UP000515908"/>
    </source>
</evidence>
<dbReference type="OrthoDB" id="242056at2759"/>
<reference evidence="4 5" key="1">
    <citation type="submission" date="2020-08" db="EMBL/GenBank/DDBJ databases">
        <authorList>
            <person name="Newling K."/>
            <person name="Davey J."/>
            <person name="Forrester S."/>
        </authorList>
    </citation>
    <scope>NUCLEOTIDE SEQUENCE [LARGE SCALE GENOMIC DNA]</scope>
    <source>
        <strain evidence="5">Crithidia deanei Carvalho (ATCC PRA-265)</strain>
    </source>
</reference>
<protein>
    <recommendedName>
        <fullName evidence="6">Exonuclease</fullName>
    </recommendedName>
</protein>
<keyword evidence="3" id="KW-0269">Exonuclease</keyword>
<evidence type="ECO:0000313" key="4">
    <source>
        <dbReference type="EMBL" id="CAD2216107.1"/>
    </source>
</evidence>
<name>A0A7G2CB10_9TRYP</name>
<dbReference type="GO" id="GO:0003676">
    <property type="term" value="F:nucleic acid binding"/>
    <property type="evidence" value="ECO:0007669"/>
    <property type="project" value="InterPro"/>
</dbReference>
<organism evidence="4 5">
    <name type="scientific">Angomonas deanei</name>
    <dbReference type="NCBI Taxonomy" id="59799"/>
    <lineage>
        <taxon>Eukaryota</taxon>
        <taxon>Discoba</taxon>
        <taxon>Euglenozoa</taxon>
        <taxon>Kinetoplastea</taxon>
        <taxon>Metakinetoplastina</taxon>
        <taxon>Trypanosomatida</taxon>
        <taxon>Trypanosomatidae</taxon>
        <taxon>Strigomonadinae</taxon>
        <taxon>Angomonas</taxon>
    </lineage>
</organism>
<dbReference type="VEuPathDB" id="TriTrypDB:ADEAN_000356800"/>
<gene>
    <name evidence="4" type="ORF">ADEAN_000356800</name>
</gene>
<evidence type="ECO:0000256" key="3">
    <source>
        <dbReference type="ARBA" id="ARBA00022839"/>
    </source>
</evidence>
<dbReference type="GO" id="GO:0008408">
    <property type="term" value="F:3'-5' exonuclease activity"/>
    <property type="evidence" value="ECO:0007669"/>
    <property type="project" value="TreeGrafter"/>
</dbReference>
<keyword evidence="2" id="KW-0378">Hydrolase</keyword>
<dbReference type="InterPro" id="IPR012337">
    <property type="entry name" value="RNaseH-like_sf"/>
</dbReference>
<keyword evidence="5" id="KW-1185">Reference proteome</keyword>
<evidence type="ECO:0008006" key="6">
    <source>
        <dbReference type="Google" id="ProtNLM"/>
    </source>
</evidence>
<evidence type="ECO:0000256" key="1">
    <source>
        <dbReference type="ARBA" id="ARBA00022722"/>
    </source>
</evidence>
<dbReference type="SUPFAM" id="SSF53098">
    <property type="entry name" value="Ribonuclease H-like"/>
    <property type="match status" value="1"/>
</dbReference>
<keyword evidence="1" id="KW-0540">Nuclease</keyword>
<dbReference type="Proteomes" id="UP000515908">
    <property type="component" value="Chromosome 06"/>
</dbReference>
<dbReference type="PANTHER" id="PTHR30231">
    <property type="entry name" value="DNA POLYMERASE III SUBUNIT EPSILON"/>
    <property type="match status" value="1"/>
</dbReference>
<sequence length="183" mass="20874">MGAHSFHRYVRLPTECCEEQRNIQSSVHGLTRQFLTSSCVPTWSAVATDLLKFLTTISRENHSQDNDDNLHNDILLPPLIAHNAGFDSRFLDHCFSRLGYNQSNGKRVIYHSLFPHTCTKQLMTHYYQQYHCRNNEEGTSLESSCSVFGMDAVALRKKEGRHAASTDARLTAELFIHLAKCML</sequence>
<dbReference type="EMBL" id="LR877150">
    <property type="protein sequence ID" value="CAD2216107.1"/>
    <property type="molecule type" value="Genomic_DNA"/>
</dbReference>
<dbReference type="AlphaFoldDB" id="A0A7G2CB10"/>
<proteinExistence type="predicted"/>
<dbReference type="Gene3D" id="3.30.420.10">
    <property type="entry name" value="Ribonuclease H-like superfamily/Ribonuclease H"/>
    <property type="match status" value="1"/>
</dbReference>
<accession>A0A7G2CB10</accession>
<dbReference type="InterPro" id="IPR036397">
    <property type="entry name" value="RNaseH_sf"/>
</dbReference>
<dbReference type="PANTHER" id="PTHR30231:SF4">
    <property type="entry name" value="PROTEIN NEN2"/>
    <property type="match status" value="1"/>
</dbReference>
<evidence type="ECO:0000256" key="2">
    <source>
        <dbReference type="ARBA" id="ARBA00022801"/>
    </source>
</evidence>